<dbReference type="RefSeq" id="WP_148813486.1">
    <property type="nucleotide sequence ID" value="NZ_CP043046.1"/>
</dbReference>
<dbReference type="OrthoDB" id="9801622at2"/>
<feature type="transmembrane region" description="Helical" evidence="7">
    <location>
        <begin position="133"/>
        <end position="154"/>
    </location>
</feature>
<keyword evidence="3 7" id="KW-0812">Transmembrane</keyword>
<dbReference type="PANTHER" id="PTHR14969">
    <property type="entry name" value="SPHINGOSINE-1-PHOSPHATE PHOSPHOHYDROLASE"/>
    <property type="match status" value="1"/>
</dbReference>
<dbReference type="Proteomes" id="UP000325161">
    <property type="component" value="Chromosome"/>
</dbReference>
<name>A0A5C0ASS0_9BURK</name>
<gene>
    <name evidence="9" type="ORF">FXN63_05355</name>
</gene>
<protein>
    <submittedName>
        <fullName evidence="9">Phosphatase PAP2 family protein</fullName>
    </submittedName>
</protein>
<dbReference type="GO" id="GO:0005886">
    <property type="term" value="C:plasma membrane"/>
    <property type="evidence" value="ECO:0007669"/>
    <property type="project" value="UniProtKB-SubCell"/>
</dbReference>
<evidence type="ECO:0000256" key="3">
    <source>
        <dbReference type="ARBA" id="ARBA00022692"/>
    </source>
</evidence>
<keyword evidence="2" id="KW-1003">Cell membrane</keyword>
<reference evidence="9 10" key="1">
    <citation type="submission" date="2019-08" db="EMBL/GenBank/DDBJ databases">
        <title>Amphibian skin-associated Pigmentiphaga: genome sequence and occurrence across geography and hosts.</title>
        <authorList>
            <person name="Bletz M.C."/>
            <person name="Bunk B."/>
            <person name="Sproeer C."/>
            <person name="Biwer P."/>
            <person name="Reiter S."/>
            <person name="Rabemananjara F.C.E."/>
            <person name="Schulz S."/>
            <person name="Overmann J."/>
            <person name="Vences M."/>
        </authorList>
    </citation>
    <scope>NUCLEOTIDE SEQUENCE [LARGE SCALE GENOMIC DNA]</scope>
    <source>
        <strain evidence="9 10">Mada1488</strain>
    </source>
</reference>
<feature type="transmembrane region" description="Helical" evidence="7">
    <location>
        <begin position="160"/>
        <end position="177"/>
    </location>
</feature>
<comment type="subcellular location">
    <subcellularLocation>
        <location evidence="1">Cell membrane</location>
        <topology evidence="1">Multi-pass membrane protein</topology>
    </subcellularLocation>
</comment>
<feature type="transmembrane region" description="Helical" evidence="7">
    <location>
        <begin position="46"/>
        <end position="64"/>
    </location>
</feature>
<dbReference type="GO" id="GO:0016787">
    <property type="term" value="F:hydrolase activity"/>
    <property type="evidence" value="ECO:0007669"/>
    <property type="project" value="UniProtKB-KW"/>
</dbReference>
<dbReference type="KEGG" id="pacr:FXN63_05355"/>
<dbReference type="SMART" id="SM00014">
    <property type="entry name" value="acidPPc"/>
    <property type="match status" value="1"/>
</dbReference>
<sequence length="178" mass="19821">MDVRSWPDPQRWLDHDRRLAQALNRASSYRALLYLCRVVSRLSDGVIWYVMIAMLPLIAGQAGWRCARHMLIAGLISLTIYKVLKLTTCRLRPYESCPNVQLCGRVLDQFSFPSGHTFHAVGFSLVLSYHFPMIAVVAIPFTMLVALSRVVLGLHYPSDVLAGAVCGAMVGLASVFII</sequence>
<keyword evidence="6 7" id="KW-0472">Membrane</keyword>
<feature type="domain" description="Phosphatidic acid phosphatase type 2/haloperoxidase" evidence="8">
    <location>
        <begin position="66"/>
        <end position="175"/>
    </location>
</feature>
<dbReference type="CDD" id="cd01610">
    <property type="entry name" value="PAP2_like"/>
    <property type="match status" value="1"/>
</dbReference>
<evidence type="ECO:0000256" key="1">
    <source>
        <dbReference type="ARBA" id="ARBA00004651"/>
    </source>
</evidence>
<dbReference type="InterPro" id="IPR036938">
    <property type="entry name" value="PAP2/HPO_sf"/>
</dbReference>
<evidence type="ECO:0000256" key="7">
    <source>
        <dbReference type="SAM" id="Phobius"/>
    </source>
</evidence>
<keyword evidence="10" id="KW-1185">Reference proteome</keyword>
<dbReference type="PANTHER" id="PTHR14969:SF62">
    <property type="entry name" value="DECAPRENYLPHOSPHORYL-5-PHOSPHORIBOSE PHOSPHATASE RV3807C-RELATED"/>
    <property type="match status" value="1"/>
</dbReference>
<keyword evidence="5 7" id="KW-1133">Transmembrane helix</keyword>
<evidence type="ECO:0000256" key="4">
    <source>
        <dbReference type="ARBA" id="ARBA00022801"/>
    </source>
</evidence>
<dbReference type="Gene3D" id="1.20.144.10">
    <property type="entry name" value="Phosphatidic acid phosphatase type 2/haloperoxidase"/>
    <property type="match status" value="1"/>
</dbReference>
<evidence type="ECO:0000256" key="5">
    <source>
        <dbReference type="ARBA" id="ARBA00022989"/>
    </source>
</evidence>
<evidence type="ECO:0000313" key="10">
    <source>
        <dbReference type="Proteomes" id="UP000325161"/>
    </source>
</evidence>
<evidence type="ECO:0000256" key="6">
    <source>
        <dbReference type="ARBA" id="ARBA00023136"/>
    </source>
</evidence>
<organism evidence="9 10">
    <name type="scientific">Pigmentiphaga aceris</name>
    <dbReference type="NCBI Taxonomy" id="1940612"/>
    <lineage>
        <taxon>Bacteria</taxon>
        <taxon>Pseudomonadati</taxon>
        <taxon>Pseudomonadota</taxon>
        <taxon>Betaproteobacteria</taxon>
        <taxon>Burkholderiales</taxon>
        <taxon>Alcaligenaceae</taxon>
        <taxon>Pigmentiphaga</taxon>
    </lineage>
</organism>
<dbReference type="InterPro" id="IPR000326">
    <property type="entry name" value="PAP2/HPO"/>
</dbReference>
<evidence type="ECO:0000313" key="9">
    <source>
        <dbReference type="EMBL" id="QEI05332.1"/>
    </source>
</evidence>
<dbReference type="EMBL" id="CP043046">
    <property type="protein sequence ID" value="QEI05332.1"/>
    <property type="molecule type" value="Genomic_DNA"/>
</dbReference>
<dbReference type="AlphaFoldDB" id="A0A5C0ASS0"/>
<dbReference type="Pfam" id="PF01569">
    <property type="entry name" value="PAP2"/>
    <property type="match status" value="1"/>
</dbReference>
<dbReference type="SUPFAM" id="SSF48317">
    <property type="entry name" value="Acid phosphatase/Vanadium-dependent haloperoxidase"/>
    <property type="match status" value="1"/>
</dbReference>
<keyword evidence="4" id="KW-0378">Hydrolase</keyword>
<evidence type="ECO:0000259" key="8">
    <source>
        <dbReference type="SMART" id="SM00014"/>
    </source>
</evidence>
<accession>A0A5C0ASS0</accession>
<evidence type="ECO:0000256" key="2">
    <source>
        <dbReference type="ARBA" id="ARBA00022475"/>
    </source>
</evidence>
<proteinExistence type="predicted"/>